<evidence type="ECO:0000259" key="2">
    <source>
        <dbReference type="PROSITE" id="PS51029"/>
    </source>
</evidence>
<dbReference type="InterPro" id="IPR006578">
    <property type="entry name" value="MADF-dom"/>
</dbReference>
<dbReference type="EMBL" id="CAJPIN010001944">
    <property type="protein sequence ID" value="CAG2054980.1"/>
    <property type="molecule type" value="Genomic_DNA"/>
</dbReference>
<name>A0ABN7NPM5_TIMPD</name>
<dbReference type="PANTHER" id="PTHR21505">
    <property type="entry name" value="MADF DOMAIN-CONTAINING PROTEIN-RELATED"/>
    <property type="match status" value="1"/>
</dbReference>
<dbReference type="Pfam" id="PF10545">
    <property type="entry name" value="MADF_DNA_bdg"/>
    <property type="match status" value="1"/>
</dbReference>
<gene>
    <name evidence="3" type="ORF">TPAB3V08_LOCUS1996</name>
</gene>
<proteinExistence type="predicted"/>
<evidence type="ECO:0000313" key="4">
    <source>
        <dbReference type="Proteomes" id="UP001153148"/>
    </source>
</evidence>
<protein>
    <recommendedName>
        <fullName evidence="2">MADF domain-containing protein</fullName>
    </recommendedName>
</protein>
<sequence>MYPHLRRSRAENQLGKSPFCTPGRDSNPDLPVTDCSFVFYNMSAKDEFLTEFNKQYKSFPCLWRESKVKNIVTAMLNHRHTTIIEKRKIVDPEAAGDTVVKKINTLRTAYRKELKKVVDSEKSDAGEEDIYVPHLWYYELMNFIRDQEISRESRSNLNELEGANGKPMSPRPRSSSPVTFISSQNTCTSSKNIKDDLRRPVMSSGKRRTTEEMEKS</sequence>
<keyword evidence="4" id="KW-1185">Reference proteome</keyword>
<evidence type="ECO:0000313" key="3">
    <source>
        <dbReference type="EMBL" id="CAG2054980.1"/>
    </source>
</evidence>
<dbReference type="PROSITE" id="PS51029">
    <property type="entry name" value="MADF"/>
    <property type="match status" value="1"/>
</dbReference>
<accession>A0ABN7NPM5</accession>
<evidence type="ECO:0000256" key="1">
    <source>
        <dbReference type="SAM" id="MobiDB-lite"/>
    </source>
</evidence>
<feature type="region of interest" description="Disordered" evidence="1">
    <location>
        <begin position="1"/>
        <end position="25"/>
    </location>
</feature>
<dbReference type="Proteomes" id="UP001153148">
    <property type="component" value="Unassembled WGS sequence"/>
</dbReference>
<comment type="caution">
    <text evidence="3">The sequence shown here is derived from an EMBL/GenBank/DDBJ whole genome shotgun (WGS) entry which is preliminary data.</text>
</comment>
<dbReference type="PANTHER" id="PTHR21505:SF8">
    <property type="entry name" value="DPT-YFP REPRESSOR BY OVEREXPRESSION, ISOFORM D-RELATED"/>
    <property type="match status" value="1"/>
</dbReference>
<organism evidence="3 4">
    <name type="scientific">Timema podura</name>
    <name type="common">Walking stick</name>
    <dbReference type="NCBI Taxonomy" id="61482"/>
    <lineage>
        <taxon>Eukaryota</taxon>
        <taxon>Metazoa</taxon>
        <taxon>Ecdysozoa</taxon>
        <taxon>Arthropoda</taxon>
        <taxon>Hexapoda</taxon>
        <taxon>Insecta</taxon>
        <taxon>Pterygota</taxon>
        <taxon>Neoptera</taxon>
        <taxon>Polyneoptera</taxon>
        <taxon>Phasmatodea</taxon>
        <taxon>Timematodea</taxon>
        <taxon>Timematoidea</taxon>
        <taxon>Timematidae</taxon>
        <taxon>Timema</taxon>
    </lineage>
</organism>
<feature type="region of interest" description="Disordered" evidence="1">
    <location>
        <begin position="159"/>
        <end position="216"/>
    </location>
</feature>
<feature type="compositionally biased region" description="Low complexity" evidence="1">
    <location>
        <begin position="167"/>
        <end position="177"/>
    </location>
</feature>
<feature type="domain" description="MADF" evidence="2">
    <location>
        <begin position="51"/>
        <end position="149"/>
    </location>
</feature>
<feature type="compositionally biased region" description="Polar residues" evidence="1">
    <location>
        <begin position="178"/>
        <end position="191"/>
    </location>
</feature>
<reference evidence="3" key="1">
    <citation type="submission" date="2021-03" db="EMBL/GenBank/DDBJ databases">
        <authorList>
            <person name="Tran Van P."/>
        </authorList>
    </citation>
    <scope>NUCLEOTIDE SEQUENCE</scope>
</reference>